<keyword evidence="6 8" id="KW-1133">Transmembrane helix</keyword>
<organism evidence="9 10">
    <name type="scientific">Cytobacillus firmus</name>
    <name type="common">Bacillus firmus</name>
    <dbReference type="NCBI Taxonomy" id="1399"/>
    <lineage>
        <taxon>Bacteria</taxon>
        <taxon>Bacillati</taxon>
        <taxon>Bacillota</taxon>
        <taxon>Bacilli</taxon>
        <taxon>Bacillales</taxon>
        <taxon>Bacillaceae</taxon>
        <taxon>Cytobacillus</taxon>
    </lineage>
</organism>
<dbReference type="AlphaFoldDB" id="A0AA46SIM6"/>
<reference evidence="9" key="1">
    <citation type="submission" date="2022-10" db="EMBL/GenBank/DDBJ databases">
        <title>Mechanism of multi-heavy metal repair in Cytobacillus Firmus M7.</title>
        <authorList>
            <person name="Li X."/>
            <person name="Yu C."/>
        </authorList>
    </citation>
    <scope>NUCLEOTIDE SEQUENCE</scope>
    <source>
        <strain evidence="9">M7</strain>
    </source>
</reference>
<gene>
    <name evidence="9" type="ORF">OD459_23855</name>
</gene>
<feature type="transmembrane region" description="Helical" evidence="8">
    <location>
        <begin position="181"/>
        <end position="207"/>
    </location>
</feature>
<dbReference type="GO" id="GO:0016020">
    <property type="term" value="C:membrane"/>
    <property type="evidence" value="ECO:0007669"/>
    <property type="project" value="UniProtKB-SubCell"/>
</dbReference>
<evidence type="ECO:0000256" key="7">
    <source>
        <dbReference type="ARBA" id="ARBA00023136"/>
    </source>
</evidence>
<dbReference type="NCBIfam" id="TIGR00912">
    <property type="entry name" value="2A0309"/>
    <property type="match status" value="1"/>
</dbReference>
<feature type="transmembrane region" description="Helical" evidence="8">
    <location>
        <begin position="77"/>
        <end position="95"/>
    </location>
</feature>
<evidence type="ECO:0000313" key="10">
    <source>
        <dbReference type="Proteomes" id="UP001163104"/>
    </source>
</evidence>
<evidence type="ECO:0000256" key="6">
    <source>
        <dbReference type="ARBA" id="ARBA00022989"/>
    </source>
</evidence>
<feature type="transmembrane region" description="Helical" evidence="8">
    <location>
        <begin position="305"/>
        <end position="326"/>
    </location>
</feature>
<evidence type="ECO:0000256" key="2">
    <source>
        <dbReference type="ARBA" id="ARBA00007998"/>
    </source>
</evidence>
<keyword evidence="5 8" id="KW-0812">Transmembrane</keyword>
<dbReference type="GO" id="GO:0009847">
    <property type="term" value="P:spore germination"/>
    <property type="evidence" value="ECO:0007669"/>
    <property type="project" value="InterPro"/>
</dbReference>
<evidence type="ECO:0000256" key="3">
    <source>
        <dbReference type="ARBA" id="ARBA00022448"/>
    </source>
</evidence>
<dbReference type="InterPro" id="IPR004761">
    <property type="entry name" value="Spore_GerAB"/>
</dbReference>
<feature type="transmembrane region" description="Helical" evidence="8">
    <location>
        <begin position="219"/>
        <end position="241"/>
    </location>
</feature>
<evidence type="ECO:0000256" key="8">
    <source>
        <dbReference type="SAM" id="Phobius"/>
    </source>
</evidence>
<evidence type="ECO:0000256" key="1">
    <source>
        <dbReference type="ARBA" id="ARBA00004141"/>
    </source>
</evidence>
<proteinExistence type="inferred from homology"/>
<sequence>MPKDKIDGIQLFCLMVLFMFGTAVFLDLGSGARQDAWIVTILSPIAGLAIFAVYYRLYRQHPDLPLTEYVKKILGRYLGSLISYMYIIYFIYIASRVLRDVEELLISSPYAKTSIMTLGICMVFALIYAVHLGFEVFARAGIICFAVMTVTLLLILIFYVISDLIHLENLRPVLANGWKPVIGEIFPVNMTVPYGELVLFTMILPLMKRKTKILKTGSMAIAYVGIYLTINTIILICILGADLLERSAFPALAAVGYIEIGGFIQRLDPFIILLIVFLGFIKVGMFFYCAVIGMNNLFKMKPNVFTSYFMGGIICLSSIMIAPSYQSHLDEGLKVVPYFQHIAFQFAIPAVLLVLASIQCKWKLGKV</sequence>
<keyword evidence="4" id="KW-0309">Germination</keyword>
<evidence type="ECO:0000313" key="9">
    <source>
        <dbReference type="EMBL" id="UYG95182.1"/>
    </source>
</evidence>
<comment type="subcellular location">
    <subcellularLocation>
        <location evidence="1">Membrane</location>
        <topology evidence="1">Multi-pass membrane protein</topology>
    </subcellularLocation>
</comment>
<feature type="transmembrane region" description="Helical" evidence="8">
    <location>
        <begin position="115"/>
        <end position="134"/>
    </location>
</feature>
<dbReference type="Pfam" id="PF03845">
    <property type="entry name" value="Spore_permease"/>
    <property type="match status" value="1"/>
</dbReference>
<accession>A0AA46SIM6</accession>
<dbReference type="PANTHER" id="PTHR34975:SF2">
    <property type="entry name" value="SPORE GERMINATION PROTEIN A2"/>
    <property type="match status" value="1"/>
</dbReference>
<protein>
    <submittedName>
        <fullName evidence="9">Spore germination protein</fullName>
    </submittedName>
</protein>
<feature type="transmembrane region" description="Helical" evidence="8">
    <location>
        <begin position="270"/>
        <end position="293"/>
    </location>
</feature>
<feature type="transmembrane region" description="Helical" evidence="8">
    <location>
        <begin position="141"/>
        <end position="161"/>
    </location>
</feature>
<evidence type="ECO:0000256" key="5">
    <source>
        <dbReference type="ARBA" id="ARBA00022692"/>
    </source>
</evidence>
<dbReference type="Proteomes" id="UP001163104">
    <property type="component" value="Chromosome"/>
</dbReference>
<name>A0AA46SIM6_CYTFI</name>
<comment type="similarity">
    <text evidence="2">Belongs to the amino acid-polyamine-organocation (APC) superfamily. Spore germination protein (SGP) (TC 2.A.3.9) family.</text>
</comment>
<feature type="transmembrane region" description="Helical" evidence="8">
    <location>
        <begin position="36"/>
        <end position="57"/>
    </location>
</feature>
<feature type="transmembrane region" description="Helical" evidence="8">
    <location>
        <begin position="338"/>
        <end position="358"/>
    </location>
</feature>
<dbReference type="RefSeq" id="WP_263599548.1">
    <property type="nucleotide sequence ID" value="NZ_CP107027.1"/>
</dbReference>
<keyword evidence="7 8" id="KW-0472">Membrane</keyword>
<dbReference type="EMBL" id="CP107027">
    <property type="protein sequence ID" value="UYG95182.1"/>
    <property type="molecule type" value="Genomic_DNA"/>
</dbReference>
<dbReference type="PANTHER" id="PTHR34975">
    <property type="entry name" value="SPORE GERMINATION PROTEIN A2"/>
    <property type="match status" value="1"/>
</dbReference>
<feature type="transmembrane region" description="Helical" evidence="8">
    <location>
        <begin position="12"/>
        <end position="30"/>
    </location>
</feature>
<evidence type="ECO:0000256" key="4">
    <source>
        <dbReference type="ARBA" id="ARBA00022544"/>
    </source>
</evidence>
<keyword evidence="3" id="KW-0813">Transport</keyword>